<accession>A0A8J5MGL6</accession>
<dbReference type="EMBL" id="JAENGY010000322">
    <property type="protein sequence ID" value="KAG6965870.1"/>
    <property type="molecule type" value="Genomic_DNA"/>
</dbReference>
<comment type="caution">
    <text evidence="1">The sequence shown here is derived from an EMBL/GenBank/DDBJ whole genome shotgun (WGS) entry which is preliminary data.</text>
</comment>
<organism evidence="1 2">
    <name type="scientific">Phytophthora aleatoria</name>
    <dbReference type="NCBI Taxonomy" id="2496075"/>
    <lineage>
        <taxon>Eukaryota</taxon>
        <taxon>Sar</taxon>
        <taxon>Stramenopiles</taxon>
        <taxon>Oomycota</taxon>
        <taxon>Peronosporomycetes</taxon>
        <taxon>Peronosporales</taxon>
        <taxon>Peronosporaceae</taxon>
        <taxon>Phytophthora</taxon>
    </lineage>
</organism>
<gene>
    <name evidence="1" type="ORF">JG688_00007014</name>
</gene>
<sequence length="229" mass="25983">MNAMEEYFVTREVTIQLVFLCICWMQSVIGLTIKHTEDLIQTVKTSLPKRSLPAKGDSLHALMKDILSGFHVSLRHNHLARVNPLFAGSQMMSNHLEFLLLGGGLFSRTCRAFCQLYNALVQQGFLERIPFFDDMLEIYEEMIFNPSSRATAVHGSYHRVYLLTSNWSGSSIDATYESPDDLSFSMGPSSKTMLKKAADACTKEMFQTRILSRDLMTLNDDLMDIFSDI</sequence>
<dbReference type="Proteomes" id="UP000709295">
    <property type="component" value="Unassembled WGS sequence"/>
</dbReference>
<dbReference type="AlphaFoldDB" id="A0A8J5MGL6"/>
<name>A0A8J5MGL6_9STRA</name>
<proteinExistence type="predicted"/>
<reference evidence="1" key="1">
    <citation type="submission" date="2021-01" db="EMBL/GenBank/DDBJ databases">
        <title>Phytophthora aleatoria, a newly-described species from Pinus radiata is distinct from Phytophthora cactorum isolates based on comparative genomics.</title>
        <authorList>
            <person name="Mcdougal R."/>
            <person name="Panda P."/>
            <person name="Williams N."/>
            <person name="Studholme D.J."/>
        </authorList>
    </citation>
    <scope>NUCLEOTIDE SEQUENCE</scope>
    <source>
        <strain evidence="1">NZFS 4037</strain>
    </source>
</reference>
<protein>
    <submittedName>
        <fullName evidence="1">Uncharacterized protein</fullName>
    </submittedName>
</protein>
<keyword evidence="2" id="KW-1185">Reference proteome</keyword>
<evidence type="ECO:0000313" key="1">
    <source>
        <dbReference type="EMBL" id="KAG6965870.1"/>
    </source>
</evidence>
<evidence type="ECO:0000313" key="2">
    <source>
        <dbReference type="Proteomes" id="UP000709295"/>
    </source>
</evidence>